<dbReference type="Gene3D" id="2.60.40.790">
    <property type="match status" value="1"/>
</dbReference>
<feature type="domain" description="SHSP" evidence="4">
    <location>
        <begin position="149"/>
        <end position="260"/>
    </location>
</feature>
<feature type="region of interest" description="Disordered" evidence="3">
    <location>
        <begin position="81"/>
        <end position="103"/>
    </location>
</feature>
<reference evidence="5" key="1">
    <citation type="submission" date="2005-07" db="EMBL/GenBank/DDBJ databases">
        <title>Complete sequence of Thermobifida fusca YX.</title>
        <authorList>
            <consortium name="US DOE Joint Genome Institute"/>
            <person name="Copeland A."/>
            <person name="Lucas S."/>
            <person name="Lapidus A."/>
            <person name="Barry K."/>
            <person name="Detter J.C."/>
            <person name="Glavina T."/>
            <person name="Hammon N."/>
            <person name="Israni S."/>
            <person name="Pitluck S."/>
            <person name="Di Bartolo G."/>
            <person name="Chain P."/>
            <person name="Schmutz J."/>
            <person name="Larimer F."/>
            <person name="Land M."/>
            <person name="Lykidis A."/>
            <person name="Richardson P."/>
        </authorList>
    </citation>
    <scope>NUCLEOTIDE SEQUENCE</scope>
    <source>
        <strain evidence="5">YX</strain>
    </source>
</reference>
<dbReference type="SUPFAM" id="SSF49764">
    <property type="entry name" value="HSP20-like chaperones"/>
    <property type="match status" value="1"/>
</dbReference>
<evidence type="ECO:0000259" key="4">
    <source>
        <dbReference type="PROSITE" id="PS01031"/>
    </source>
</evidence>
<dbReference type="KEGG" id="tfu:Tfu_1214"/>
<evidence type="ECO:0000256" key="1">
    <source>
        <dbReference type="PROSITE-ProRule" id="PRU00285"/>
    </source>
</evidence>
<keyword evidence="5" id="KW-0346">Stress response</keyword>
<name>Q47QL7_THEFY</name>
<dbReference type="InterPro" id="IPR002068">
    <property type="entry name" value="A-crystallin/Hsp20_dom"/>
</dbReference>
<protein>
    <submittedName>
        <fullName evidence="5">Similar to Molecular chaperone (Small heat shock protein)</fullName>
    </submittedName>
</protein>
<dbReference type="Pfam" id="PF00011">
    <property type="entry name" value="HSP20"/>
    <property type="match status" value="1"/>
</dbReference>
<evidence type="ECO:0000256" key="2">
    <source>
        <dbReference type="RuleBase" id="RU003616"/>
    </source>
</evidence>
<comment type="similarity">
    <text evidence="1 2">Belongs to the small heat shock protein (HSP20) family.</text>
</comment>
<sequence length="260" mass="28922">MARVRGPFVLVDGRGPAVVLRMHLHGQGRGRLRGARRVGGVLSTSRLQLGLVGRPAPPPPVTRNTLNKVEFMGLKFGDDHRRKAARPPHLNPPPPGGHQRVRGGTDMALPVVRSSQPTTGWDPFRELNELHTQLHRWMDSVLERTSGLTADPLSWSPLADLSETEDAYLVEVEVPGVSREDISIDLSGTELVITGERKEREREGWFRHRTRSVGRFHYAVTLPRDIDPDGVDATLSQGVLTVRIPKSKALKPRRIAITER</sequence>
<organism evidence="5">
    <name type="scientific">Thermobifida fusca (strain YX)</name>
    <dbReference type="NCBI Taxonomy" id="269800"/>
    <lineage>
        <taxon>Bacteria</taxon>
        <taxon>Bacillati</taxon>
        <taxon>Actinomycetota</taxon>
        <taxon>Actinomycetes</taxon>
        <taxon>Streptosporangiales</taxon>
        <taxon>Nocardiopsidaceae</taxon>
        <taxon>Thermobifida</taxon>
    </lineage>
</organism>
<dbReference type="eggNOG" id="COG0071">
    <property type="taxonomic scope" value="Bacteria"/>
</dbReference>
<dbReference type="CDD" id="cd06464">
    <property type="entry name" value="ACD_sHsps-like"/>
    <property type="match status" value="1"/>
</dbReference>
<dbReference type="HOGENOM" id="CLU_1069329_0_0_11"/>
<dbReference type="InterPro" id="IPR008978">
    <property type="entry name" value="HSP20-like_chaperone"/>
</dbReference>
<dbReference type="EMBL" id="CP000088">
    <property type="protein sequence ID" value="AAZ55252.1"/>
    <property type="molecule type" value="Genomic_DNA"/>
</dbReference>
<dbReference type="InterPro" id="IPR031107">
    <property type="entry name" value="Small_HSP"/>
</dbReference>
<evidence type="ECO:0000313" key="5">
    <source>
        <dbReference type="EMBL" id="AAZ55252.1"/>
    </source>
</evidence>
<evidence type="ECO:0000256" key="3">
    <source>
        <dbReference type="SAM" id="MobiDB-lite"/>
    </source>
</evidence>
<dbReference type="PANTHER" id="PTHR11527">
    <property type="entry name" value="HEAT-SHOCK PROTEIN 20 FAMILY MEMBER"/>
    <property type="match status" value="1"/>
</dbReference>
<accession>Q47QL7</accession>
<dbReference type="AlphaFoldDB" id="Q47QL7"/>
<gene>
    <name evidence="5" type="ordered locus">Tfu_1214</name>
</gene>
<dbReference type="PROSITE" id="PS01031">
    <property type="entry name" value="SHSP"/>
    <property type="match status" value="1"/>
</dbReference>
<proteinExistence type="inferred from homology"/>
<dbReference type="STRING" id="269800.Tfu_1214"/>